<sequence>MRLNKFLAQSGLCSRRRADEFIESGKITVNGVQPEHGVQIDPDNDIVKFKGKEIKLENEDLVYIIVNKPVGYITSTTSEQGQSVLELLKAKYYYAIGGTRERRRVFPVGRLDKDSEGLVLLTNDGQLTEELSHPRFEHEKEYEILIDEPLSKADIESISRQMQLGDETIQGAKIRDVQKVDSGYAVYIVLKEGKNRQIRRMFGRLGHNIRKLKRIRINKLELGKLPIGQWRYIKKEDII</sequence>
<dbReference type="InterPro" id="IPR020094">
    <property type="entry name" value="TruA/RsuA/RluB/E/F_N"/>
</dbReference>
<gene>
    <name evidence="6" type="ORF">CO137_00405</name>
</gene>
<dbReference type="AlphaFoldDB" id="A0A2M7Z7Q2"/>
<dbReference type="CDD" id="cd00165">
    <property type="entry name" value="S4"/>
    <property type="match status" value="1"/>
</dbReference>
<dbReference type="PROSITE" id="PS50889">
    <property type="entry name" value="S4"/>
    <property type="match status" value="1"/>
</dbReference>
<dbReference type="PROSITE" id="PS01149">
    <property type="entry name" value="PSI_RSU"/>
    <property type="match status" value="1"/>
</dbReference>
<evidence type="ECO:0000256" key="1">
    <source>
        <dbReference type="ARBA" id="ARBA00008348"/>
    </source>
</evidence>
<dbReference type="SUPFAM" id="SSF55174">
    <property type="entry name" value="Alpha-L RNA-binding motif"/>
    <property type="match status" value="1"/>
</dbReference>
<dbReference type="InterPro" id="IPR050343">
    <property type="entry name" value="RsuA_PseudoU_synthase"/>
</dbReference>
<evidence type="ECO:0000259" key="5">
    <source>
        <dbReference type="SMART" id="SM00363"/>
    </source>
</evidence>
<dbReference type="GO" id="GO:0003723">
    <property type="term" value="F:RNA binding"/>
    <property type="evidence" value="ECO:0007669"/>
    <property type="project" value="UniProtKB-KW"/>
</dbReference>
<dbReference type="NCBIfam" id="TIGR00093">
    <property type="entry name" value="pseudouridine synthase"/>
    <property type="match status" value="1"/>
</dbReference>
<dbReference type="Pfam" id="PF01479">
    <property type="entry name" value="S4"/>
    <property type="match status" value="1"/>
</dbReference>
<dbReference type="InterPro" id="IPR002942">
    <property type="entry name" value="S4_RNA-bd"/>
</dbReference>
<dbReference type="EMBL" id="PFVJ01000010">
    <property type="protein sequence ID" value="PJA90393.1"/>
    <property type="molecule type" value="Genomic_DNA"/>
</dbReference>
<dbReference type="SUPFAM" id="SSF55120">
    <property type="entry name" value="Pseudouridine synthase"/>
    <property type="match status" value="1"/>
</dbReference>
<evidence type="ECO:0000256" key="3">
    <source>
        <dbReference type="PROSITE-ProRule" id="PRU00182"/>
    </source>
</evidence>
<dbReference type="PANTHER" id="PTHR47683:SF2">
    <property type="entry name" value="RNA-BINDING S4 DOMAIN-CONTAINING PROTEIN"/>
    <property type="match status" value="1"/>
</dbReference>
<keyword evidence="3" id="KW-0694">RNA-binding</keyword>
<dbReference type="InterPro" id="IPR018496">
    <property type="entry name" value="PsdUridine_synth_RsuA/RluB_CS"/>
</dbReference>
<name>A0A2M7Z7Q2_9BACT</name>
<comment type="caution">
    <text evidence="6">The sequence shown here is derived from an EMBL/GenBank/DDBJ whole genome shotgun (WGS) entry which is preliminary data.</text>
</comment>
<dbReference type="GO" id="GO:0000455">
    <property type="term" value="P:enzyme-directed rRNA pseudouridine synthesis"/>
    <property type="evidence" value="ECO:0007669"/>
    <property type="project" value="UniProtKB-ARBA"/>
</dbReference>
<dbReference type="SMART" id="SM00363">
    <property type="entry name" value="S4"/>
    <property type="match status" value="1"/>
</dbReference>
<accession>A0A2M7Z7Q2</accession>
<protein>
    <recommendedName>
        <fullName evidence="4">Pseudouridine synthase</fullName>
        <ecNumber evidence="4">5.4.99.-</ecNumber>
    </recommendedName>
</protein>
<dbReference type="EC" id="5.4.99.-" evidence="4"/>
<reference evidence="7" key="1">
    <citation type="submission" date="2017-09" db="EMBL/GenBank/DDBJ databases">
        <title>Depth-based differentiation of microbial function through sediment-hosted aquifers and enrichment of novel symbionts in the deep terrestrial subsurface.</title>
        <authorList>
            <person name="Probst A.J."/>
            <person name="Ladd B."/>
            <person name="Jarett J.K."/>
            <person name="Geller-Mcgrath D.E."/>
            <person name="Sieber C.M.K."/>
            <person name="Emerson J.B."/>
            <person name="Anantharaman K."/>
            <person name="Thomas B.C."/>
            <person name="Malmstrom R."/>
            <person name="Stieglmeier M."/>
            <person name="Klingl A."/>
            <person name="Woyke T."/>
            <person name="Ryan C.M."/>
            <person name="Banfield J.F."/>
        </authorList>
    </citation>
    <scope>NUCLEOTIDE SEQUENCE [LARGE SCALE GENOMIC DNA]</scope>
</reference>
<dbReference type="InterPro" id="IPR036986">
    <property type="entry name" value="S4_RNA-bd_sf"/>
</dbReference>
<keyword evidence="2 4" id="KW-0413">Isomerase</keyword>
<dbReference type="CDD" id="cd02870">
    <property type="entry name" value="PseudoU_synth_RsuA_like"/>
    <property type="match status" value="1"/>
</dbReference>
<evidence type="ECO:0000256" key="4">
    <source>
        <dbReference type="RuleBase" id="RU003887"/>
    </source>
</evidence>
<dbReference type="Gene3D" id="3.10.290.10">
    <property type="entry name" value="RNA-binding S4 domain"/>
    <property type="match status" value="1"/>
</dbReference>
<evidence type="ECO:0000313" key="7">
    <source>
        <dbReference type="Proteomes" id="UP000230843"/>
    </source>
</evidence>
<evidence type="ECO:0000256" key="2">
    <source>
        <dbReference type="ARBA" id="ARBA00023235"/>
    </source>
</evidence>
<dbReference type="PANTHER" id="PTHR47683">
    <property type="entry name" value="PSEUDOURIDINE SYNTHASE FAMILY PROTEIN-RELATED"/>
    <property type="match status" value="1"/>
</dbReference>
<evidence type="ECO:0000313" key="6">
    <source>
        <dbReference type="EMBL" id="PJA90393.1"/>
    </source>
</evidence>
<dbReference type="Proteomes" id="UP000230843">
    <property type="component" value="Unassembled WGS sequence"/>
</dbReference>
<dbReference type="InterPro" id="IPR000748">
    <property type="entry name" value="PsdUridine_synth_RsuA/RluB/E/F"/>
</dbReference>
<dbReference type="Pfam" id="PF00849">
    <property type="entry name" value="PseudoU_synth_2"/>
    <property type="match status" value="1"/>
</dbReference>
<dbReference type="Gene3D" id="3.30.70.1560">
    <property type="entry name" value="Alpha-L RNA-binding motif"/>
    <property type="match status" value="1"/>
</dbReference>
<dbReference type="FunFam" id="3.10.290.10:FF:000003">
    <property type="entry name" value="Pseudouridine synthase"/>
    <property type="match status" value="1"/>
</dbReference>
<proteinExistence type="inferred from homology"/>
<feature type="domain" description="RNA-binding S4" evidence="5">
    <location>
        <begin position="1"/>
        <end position="60"/>
    </location>
</feature>
<dbReference type="Gene3D" id="3.30.70.580">
    <property type="entry name" value="Pseudouridine synthase I, catalytic domain, N-terminal subdomain"/>
    <property type="match status" value="1"/>
</dbReference>
<dbReference type="InterPro" id="IPR006145">
    <property type="entry name" value="PsdUridine_synth_RsuA/RluA"/>
</dbReference>
<dbReference type="InterPro" id="IPR020103">
    <property type="entry name" value="PsdUridine_synth_cat_dom_sf"/>
</dbReference>
<comment type="similarity">
    <text evidence="1 4">Belongs to the pseudouridine synthase RsuA family.</text>
</comment>
<organism evidence="6 7">
    <name type="scientific">Candidatus Magasanikbacteria bacterium CG_4_9_14_3_um_filter_32_9</name>
    <dbReference type="NCBI Taxonomy" id="1974644"/>
    <lineage>
        <taxon>Bacteria</taxon>
        <taxon>Candidatus Magasanikiibacteriota</taxon>
    </lineage>
</organism>
<dbReference type="InterPro" id="IPR042092">
    <property type="entry name" value="PsdUridine_s_RsuA/RluB/E/F_cat"/>
</dbReference>
<dbReference type="GO" id="GO:0120159">
    <property type="term" value="F:rRNA pseudouridine synthase activity"/>
    <property type="evidence" value="ECO:0007669"/>
    <property type="project" value="UniProtKB-ARBA"/>
</dbReference>